<evidence type="ECO:0000313" key="4">
    <source>
        <dbReference type="Proteomes" id="UP000583929"/>
    </source>
</evidence>
<dbReference type="EMBL" id="JAATIQ010000119">
    <property type="protein sequence ID" value="KAF4380525.1"/>
    <property type="molecule type" value="Genomic_DNA"/>
</dbReference>
<protein>
    <submittedName>
        <fullName evidence="2">Uncharacterized protein</fullName>
    </submittedName>
</protein>
<dbReference type="InterPro" id="IPR025886">
    <property type="entry name" value="PP2-like"/>
</dbReference>
<proteinExistence type="predicted"/>
<name>A0A7J6GC32_CANSA</name>
<organism evidence="2 4">
    <name type="scientific">Cannabis sativa</name>
    <name type="common">Hemp</name>
    <name type="synonym">Marijuana</name>
    <dbReference type="NCBI Taxonomy" id="3483"/>
    <lineage>
        <taxon>Eukaryota</taxon>
        <taxon>Viridiplantae</taxon>
        <taxon>Streptophyta</taxon>
        <taxon>Embryophyta</taxon>
        <taxon>Tracheophyta</taxon>
        <taxon>Spermatophyta</taxon>
        <taxon>Magnoliopsida</taxon>
        <taxon>eudicotyledons</taxon>
        <taxon>Gunneridae</taxon>
        <taxon>Pentapetalae</taxon>
        <taxon>rosids</taxon>
        <taxon>fabids</taxon>
        <taxon>Rosales</taxon>
        <taxon>Cannabaceae</taxon>
        <taxon>Cannabis</taxon>
    </lineage>
</organism>
<gene>
    <name evidence="1" type="ORF">F8388_003165</name>
    <name evidence="2" type="ORF">G4B88_027616</name>
</gene>
<dbReference type="Proteomes" id="UP000583929">
    <property type="component" value="Unassembled WGS sequence"/>
</dbReference>
<comment type="caution">
    <text evidence="2">The sequence shown here is derived from an EMBL/GenBank/DDBJ whole genome shotgun (WGS) entry which is preliminary data.</text>
</comment>
<dbReference type="Pfam" id="PF14299">
    <property type="entry name" value="PP2"/>
    <property type="match status" value="1"/>
</dbReference>
<accession>A0A7J6GC32</accession>
<dbReference type="EMBL" id="JAATIP010000188">
    <property type="protein sequence ID" value="KAF4361844.1"/>
    <property type="molecule type" value="Genomic_DNA"/>
</dbReference>
<reference evidence="3 4" key="1">
    <citation type="journal article" date="2020" name="bioRxiv">
        <title>Sequence and annotation of 42 cannabis genomes reveals extensive copy number variation in cannabinoid synthesis and pathogen resistance genes.</title>
        <authorList>
            <person name="Mckernan K.J."/>
            <person name="Helbert Y."/>
            <person name="Kane L.T."/>
            <person name="Ebling H."/>
            <person name="Zhang L."/>
            <person name="Liu B."/>
            <person name="Eaton Z."/>
            <person name="Mclaughlin S."/>
            <person name="Kingan S."/>
            <person name="Baybayan P."/>
            <person name="Concepcion G."/>
            <person name="Jordan M."/>
            <person name="Riva A."/>
            <person name="Barbazuk W."/>
            <person name="Harkins T."/>
        </authorList>
    </citation>
    <scope>NUCLEOTIDE SEQUENCE [LARGE SCALE GENOMIC DNA]</scope>
    <source>
        <strain evidence="3 4">cv. Jamaican Lion 4</strain>
        <strain evidence="2">Father</strain>
        <strain evidence="1">Mother</strain>
        <tissue evidence="2">Leaf</tissue>
    </source>
</reference>
<evidence type="ECO:0000313" key="1">
    <source>
        <dbReference type="EMBL" id="KAF4361844.1"/>
    </source>
</evidence>
<dbReference type="Proteomes" id="UP000525078">
    <property type="component" value="Unassembled WGS sequence"/>
</dbReference>
<keyword evidence="4" id="KW-1185">Reference proteome</keyword>
<dbReference type="PANTHER" id="PTHR32278:SF2">
    <property type="entry name" value="PROTEIN PHLOEM PROTEIN 2-LIKE A9"/>
    <property type="match status" value="1"/>
</dbReference>
<dbReference type="PANTHER" id="PTHR32278">
    <property type="entry name" value="F-BOX DOMAIN-CONTAINING PROTEIN"/>
    <property type="match status" value="1"/>
</dbReference>
<sequence>MSTTKAHHDADTTAIEGDRPDTNEIIFYPRGLNIVWGNDSRYWRIPNEAQPNNGKNPTAELIQVSWLEVTGSTASLETGKKYKIQFFLSLKSDAFGWNGCQVYLMAKIGKRGKYKWSKIVLKDQNTTNSGQGTPFPSEEFVIEVPDNVTDADKKLYFGLYEVWSGKWKGGLQIHKAVVSKVIN</sequence>
<evidence type="ECO:0000313" key="2">
    <source>
        <dbReference type="EMBL" id="KAF4380525.1"/>
    </source>
</evidence>
<dbReference type="AlphaFoldDB" id="A0A7J6GC32"/>
<evidence type="ECO:0000313" key="3">
    <source>
        <dbReference type="Proteomes" id="UP000525078"/>
    </source>
</evidence>